<dbReference type="Proteomes" id="UP000007305">
    <property type="component" value="Chromosome 8"/>
</dbReference>
<keyword evidence="3" id="KW-1185">Reference proteome</keyword>
<evidence type="ECO:0000256" key="1">
    <source>
        <dbReference type="SAM" id="MobiDB-lite"/>
    </source>
</evidence>
<evidence type="ECO:0007829" key="4">
    <source>
        <dbReference type="PeptideAtlas" id="A0A804QV41"/>
    </source>
</evidence>
<dbReference type="GO" id="GO:0000427">
    <property type="term" value="C:plastid-encoded plastid RNA polymerase complex"/>
    <property type="evidence" value="ECO:0007669"/>
    <property type="project" value="InterPro"/>
</dbReference>
<gene>
    <name evidence="2" type="primary">LOC100276635</name>
</gene>
<keyword evidence="4" id="KW-1267">Proteomics identification</keyword>
<dbReference type="InterPro" id="IPR038958">
    <property type="entry name" value="PTAC7"/>
</dbReference>
<organism evidence="2 3">
    <name type="scientific">Zea mays</name>
    <name type="common">Maize</name>
    <dbReference type="NCBI Taxonomy" id="4577"/>
    <lineage>
        <taxon>Eukaryota</taxon>
        <taxon>Viridiplantae</taxon>
        <taxon>Streptophyta</taxon>
        <taxon>Embryophyta</taxon>
        <taxon>Tracheophyta</taxon>
        <taxon>Spermatophyta</taxon>
        <taxon>Magnoliopsida</taxon>
        <taxon>Liliopsida</taxon>
        <taxon>Poales</taxon>
        <taxon>Poaceae</taxon>
        <taxon>PACMAD clade</taxon>
        <taxon>Panicoideae</taxon>
        <taxon>Andropogonodae</taxon>
        <taxon>Andropogoneae</taxon>
        <taxon>Tripsacinae</taxon>
        <taxon>Zea</taxon>
    </lineage>
</organism>
<protein>
    <submittedName>
        <fullName evidence="2">Uncharacterized protein</fullName>
    </submittedName>
</protein>
<evidence type="ECO:0000313" key="2">
    <source>
        <dbReference type="EnsemblPlants" id="Zm00001eb361120_P002"/>
    </source>
</evidence>
<dbReference type="EnsemblPlants" id="Zm00001eb361120_T002">
    <property type="protein sequence ID" value="Zm00001eb361120_P002"/>
    <property type="gene ID" value="Zm00001eb361120"/>
</dbReference>
<dbReference type="AlphaFoldDB" id="A0A804QV41"/>
<dbReference type="PANTHER" id="PTHR37257">
    <property type="entry name" value="PROTEIN PLASTID TRANSCRIPTIONALLY ACTIVE 7"/>
    <property type="match status" value="1"/>
</dbReference>
<accession>A0A804QV41</accession>
<reference evidence="2" key="2">
    <citation type="submission" date="2019-07" db="EMBL/GenBank/DDBJ databases">
        <authorList>
            <person name="Seetharam A."/>
            <person name="Woodhouse M."/>
            <person name="Cannon E."/>
        </authorList>
    </citation>
    <scope>NUCLEOTIDE SEQUENCE [LARGE SCALE GENOMIC DNA]</scope>
    <source>
        <strain evidence="2">cv. B73</strain>
    </source>
</reference>
<reference evidence="3" key="1">
    <citation type="journal article" date="2009" name="Science">
        <title>The B73 maize genome: complexity, diversity, and dynamics.</title>
        <authorList>
            <person name="Schnable P.S."/>
            <person name="Ware D."/>
            <person name="Fulton R.S."/>
            <person name="Stein J.C."/>
            <person name="Wei F."/>
            <person name="Pasternak S."/>
            <person name="Liang C."/>
            <person name="Zhang J."/>
            <person name="Fulton L."/>
            <person name="Graves T.A."/>
            <person name="Minx P."/>
            <person name="Reily A.D."/>
            <person name="Courtney L."/>
            <person name="Kruchowski S.S."/>
            <person name="Tomlinson C."/>
            <person name="Strong C."/>
            <person name="Delehaunty K."/>
            <person name="Fronick C."/>
            <person name="Courtney B."/>
            <person name="Rock S.M."/>
            <person name="Belter E."/>
            <person name="Du F."/>
            <person name="Kim K."/>
            <person name="Abbott R.M."/>
            <person name="Cotton M."/>
            <person name="Levy A."/>
            <person name="Marchetto P."/>
            <person name="Ochoa K."/>
            <person name="Jackson S.M."/>
            <person name="Gillam B."/>
            <person name="Chen W."/>
            <person name="Yan L."/>
            <person name="Higginbotham J."/>
            <person name="Cardenas M."/>
            <person name="Waligorski J."/>
            <person name="Applebaum E."/>
            <person name="Phelps L."/>
            <person name="Falcone J."/>
            <person name="Kanchi K."/>
            <person name="Thane T."/>
            <person name="Scimone A."/>
            <person name="Thane N."/>
            <person name="Henke J."/>
            <person name="Wang T."/>
            <person name="Ruppert J."/>
            <person name="Shah N."/>
            <person name="Rotter K."/>
            <person name="Hodges J."/>
            <person name="Ingenthron E."/>
            <person name="Cordes M."/>
            <person name="Kohlberg S."/>
            <person name="Sgro J."/>
            <person name="Delgado B."/>
            <person name="Mead K."/>
            <person name="Chinwalla A."/>
            <person name="Leonard S."/>
            <person name="Crouse K."/>
            <person name="Collura K."/>
            <person name="Kudrna D."/>
            <person name="Currie J."/>
            <person name="He R."/>
            <person name="Angelova A."/>
            <person name="Rajasekar S."/>
            <person name="Mueller T."/>
            <person name="Lomeli R."/>
            <person name="Scara G."/>
            <person name="Ko A."/>
            <person name="Delaney K."/>
            <person name="Wissotski M."/>
            <person name="Lopez G."/>
            <person name="Campos D."/>
            <person name="Braidotti M."/>
            <person name="Ashley E."/>
            <person name="Golser W."/>
            <person name="Kim H."/>
            <person name="Lee S."/>
            <person name="Lin J."/>
            <person name="Dujmic Z."/>
            <person name="Kim W."/>
            <person name="Talag J."/>
            <person name="Zuccolo A."/>
            <person name="Fan C."/>
            <person name="Sebastian A."/>
            <person name="Kramer M."/>
            <person name="Spiegel L."/>
            <person name="Nascimento L."/>
            <person name="Zutavern T."/>
            <person name="Miller B."/>
            <person name="Ambroise C."/>
            <person name="Muller S."/>
            <person name="Spooner W."/>
            <person name="Narechania A."/>
            <person name="Ren L."/>
            <person name="Wei S."/>
            <person name="Kumari S."/>
            <person name="Faga B."/>
            <person name="Levy M.J."/>
            <person name="McMahan L."/>
            <person name="Van Buren P."/>
            <person name="Vaughn M.W."/>
            <person name="Ying K."/>
            <person name="Yeh C.-T."/>
            <person name="Emrich S.J."/>
            <person name="Jia Y."/>
            <person name="Kalyanaraman A."/>
            <person name="Hsia A.-P."/>
            <person name="Barbazuk W.B."/>
            <person name="Baucom R.S."/>
            <person name="Brutnell T.P."/>
            <person name="Carpita N.C."/>
            <person name="Chaparro C."/>
            <person name="Chia J.-M."/>
            <person name="Deragon J.-M."/>
            <person name="Estill J.C."/>
            <person name="Fu Y."/>
            <person name="Jeddeloh J.A."/>
            <person name="Han Y."/>
            <person name="Lee H."/>
            <person name="Li P."/>
            <person name="Lisch D.R."/>
            <person name="Liu S."/>
            <person name="Liu Z."/>
            <person name="Nagel D.H."/>
            <person name="McCann M.C."/>
            <person name="SanMiguel P."/>
            <person name="Myers A.M."/>
            <person name="Nettleton D."/>
            <person name="Nguyen J."/>
            <person name="Penning B.W."/>
            <person name="Ponnala L."/>
            <person name="Schneider K.L."/>
            <person name="Schwartz D.C."/>
            <person name="Sharma A."/>
            <person name="Soderlund C."/>
            <person name="Springer N.M."/>
            <person name="Sun Q."/>
            <person name="Wang H."/>
            <person name="Waterman M."/>
            <person name="Westerman R."/>
            <person name="Wolfgruber T.K."/>
            <person name="Yang L."/>
            <person name="Yu Y."/>
            <person name="Zhang L."/>
            <person name="Zhou S."/>
            <person name="Zhu Q."/>
            <person name="Bennetzen J.L."/>
            <person name="Dawe R.K."/>
            <person name="Jiang J."/>
            <person name="Jiang N."/>
            <person name="Presting G.G."/>
            <person name="Wessler S.R."/>
            <person name="Aluru S."/>
            <person name="Martienssen R.A."/>
            <person name="Clifton S.W."/>
            <person name="McCombie W.R."/>
            <person name="Wing R.A."/>
            <person name="Wilson R.K."/>
        </authorList>
    </citation>
    <scope>NUCLEOTIDE SEQUENCE [LARGE SCALE GENOMIC DNA]</scope>
    <source>
        <strain evidence="3">cv. B73</strain>
    </source>
</reference>
<dbReference type="PANTHER" id="PTHR37257:SF1">
    <property type="entry name" value="PROTEIN PLASTID TRANSCRIPTIONALLY ACTIVE 7"/>
    <property type="match status" value="1"/>
</dbReference>
<sequence length="121" mass="13646">MDMAMASFVAATHHHGSHLAAGFPYSARAGRSVGRSGVTISIRAQKKSNSDSGSSSGGGDVRTSSGRRVWRRRKLTKEDDMLRYKLDRIPFLEEKRIDLRSPWRWLKKLMPILRRTGMNMG</sequence>
<name>A0A804QV41_MAIZE</name>
<dbReference type="GO" id="GO:0042793">
    <property type="term" value="P:plastid transcription"/>
    <property type="evidence" value="ECO:0007669"/>
    <property type="project" value="InterPro"/>
</dbReference>
<reference evidence="2" key="3">
    <citation type="submission" date="2021-05" db="UniProtKB">
        <authorList>
            <consortium name="EnsemblPlants"/>
        </authorList>
    </citation>
    <scope>IDENTIFICATION</scope>
    <source>
        <strain evidence="2">cv. B73</strain>
    </source>
</reference>
<proteinExistence type="evidence at protein level"/>
<evidence type="ECO:0000313" key="3">
    <source>
        <dbReference type="Proteomes" id="UP000007305"/>
    </source>
</evidence>
<dbReference type="Gramene" id="Zm00001eb361120_T002">
    <property type="protein sequence ID" value="Zm00001eb361120_P002"/>
    <property type="gene ID" value="Zm00001eb361120"/>
</dbReference>
<feature type="region of interest" description="Disordered" evidence="1">
    <location>
        <begin position="36"/>
        <end position="70"/>
    </location>
</feature>